<evidence type="ECO:0000256" key="2">
    <source>
        <dbReference type="ARBA" id="ARBA00005184"/>
    </source>
</evidence>
<evidence type="ECO:0000313" key="14">
    <source>
        <dbReference type="EnsemblPlants" id="Pp3c18_22120V3.1"/>
    </source>
</evidence>
<evidence type="ECO:0000256" key="11">
    <source>
        <dbReference type="SAM" id="Phobius"/>
    </source>
</evidence>
<evidence type="ECO:0000256" key="1">
    <source>
        <dbReference type="ARBA" id="ARBA00004191"/>
    </source>
</evidence>
<comment type="pathway">
    <text evidence="2 9">Glycan metabolism; pectin degradation; 2-dehydro-3-deoxy-D-gluconate from pectin: step 1/5.</text>
</comment>
<evidence type="ECO:0000256" key="4">
    <source>
        <dbReference type="ARBA" id="ARBA00007786"/>
    </source>
</evidence>
<dbReference type="Pfam" id="PF01095">
    <property type="entry name" value="Pectinesterase"/>
    <property type="match status" value="1"/>
</dbReference>
<evidence type="ECO:0000313" key="13">
    <source>
        <dbReference type="EMBL" id="PNR35560.1"/>
    </source>
</evidence>
<keyword evidence="7 9" id="KW-0378">Hydrolase</keyword>
<feature type="compositionally biased region" description="Basic and acidic residues" evidence="10">
    <location>
        <begin position="27"/>
        <end position="42"/>
    </location>
</feature>
<reference evidence="14" key="3">
    <citation type="submission" date="2020-12" db="UniProtKB">
        <authorList>
            <consortium name="EnsemblPlants"/>
        </authorList>
    </citation>
    <scope>IDENTIFICATION</scope>
</reference>
<evidence type="ECO:0000256" key="6">
    <source>
        <dbReference type="ARBA" id="ARBA00022512"/>
    </source>
</evidence>
<keyword evidence="15" id="KW-1185">Reference proteome</keyword>
<name>A0A2K1J205_PHYPA</name>
<keyword evidence="11" id="KW-0812">Transmembrane</keyword>
<dbReference type="Gramene" id="Pp3c18_22120V3.2">
    <property type="protein sequence ID" value="Pp3c18_22120V3.2"/>
    <property type="gene ID" value="Pp3c18_22120"/>
</dbReference>
<evidence type="ECO:0000256" key="5">
    <source>
        <dbReference type="ARBA" id="ARBA00013229"/>
    </source>
</evidence>
<dbReference type="UniPathway" id="UPA00545">
    <property type="reaction ID" value="UER00823"/>
</dbReference>
<keyword evidence="8 9" id="KW-0063">Aspartyl esterase</keyword>
<evidence type="ECO:0000256" key="8">
    <source>
        <dbReference type="ARBA" id="ARBA00023085"/>
    </source>
</evidence>
<dbReference type="InterPro" id="IPR018040">
    <property type="entry name" value="Pectinesterase_Tyr_AS"/>
</dbReference>
<dbReference type="Proteomes" id="UP000006727">
    <property type="component" value="Chromosome 18"/>
</dbReference>
<dbReference type="InterPro" id="IPR006501">
    <property type="entry name" value="Pectinesterase_inhib_dom"/>
</dbReference>
<dbReference type="Gene3D" id="1.20.140.40">
    <property type="entry name" value="Invertase/pectin methylesterase inhibitor family protein"/>
    <property type="match status" value="1"/>
</dbReference>
<dbReference type="InterPro" id="IPR011050">
    <property type="entry name" value="Pectin_lyase_fold/virulence"/>
</dbReference>
<comment type="similarity">
    <text evidence="3">In the N-terminal section; belongs to the PMEI family.</text>
</comment>
<dbReference type="InterPro" id="IPR012334">
    <property type="entry name" value="Pectin_lyas_fold"/>
</dbReference>
<dbReference type="PROSITE" id="PS00800">
    <property type="entry name" value="PECTINESTERASE_1"/>
    <property type="match status" value="1"/>
</dbReference>
<keyword evidence="11" id="KW-1133">Transmembrane helix</keyword>
<dbReference type="EnsemblPlants" id="Pp3c18_22120V3.2">
    <property type="protein sequence ID" value="Pp3c18_22120V3.2"/>
    <property type="gene ID" value="Pp3c18_22120"/>
</dbReference>
<dbReference type="GO" id="GO:0030599">
    <property type="term" value="F:pectinesterase activity"/>
    <property type="evidence" value="ECO:0000318"/>
    <property type="project" value="GO_Central"/>
</dbReference>
<accession>A0A2K1J205</accession>
<evidence type="ECO:0000256" key="10">
    <source>
        <dbReference type="SAM" id="MobiDB-lite"/>
    </source>
</evidence>
<proteinExistence type="inferred from homology"/>
<comment type="function">
    <text evidence="9">Acts in the modification of cell walls via demethylesterification of cell wall pectin.</text>
</comment>
<evidence type="ECO:0000256" key="9">
    <source>
        <dbReference type="RuleBase" id="RU000589"/>
    </source>
</evidence>
<comment type="subcellular location">
    <subcellularLocation>
        <location evidence="1 9">Secreted</location>
        <location evidence="1 9">Cell wall</location>
    </subcellularLocation>
</comment>
<dbReference type="RefSeq" id="XP_024401769.1">
    <property type="nucleotide sequence ID" value="XM_024546001.2"/>
</dbReference>
<keyword evidence="11" id="KW-0472">Membrane</keyword>
<gene>
    <name evidence="14" type="primary">LOC112294969</name>
    <name evidence="13" type="ORF">PHYPA_023460</name>
</gene>
<sequence>MPAAILPVDVEGIPQDNSAAAACPSIRDADQENEPEAKEQKKSWKIPKISKKGRRAMAAFVVFVVAAVYVGCFVGFRMSRSNNNSIFVNSNDICNNTLYPSACNDTLFGSDTTNSRVVASKSVKASLKSTNETYLNLTRCRDSWPSSRIGIQYSTLEMCVEMYQETLDATRRCLHAVDSSEVTQVGDLEQALSAALTYHFTCVDGLRERKVSCEVNIDRNTELLSNALSLLQRLNSSNAKGTPLPRRRLLAAPEGLTRASKLSPDERTRIYEMDDDNHDVFPTWLSKKDRQLLTSTSSVTPDSVVALDGSGNHKSIQTAIDEAPTNSSKRYVIRIKAGIYVEQVKVPRDKTNVTLLGDGAGMTIITGNRSVAVDQTSTIFTATVTVLGNGFVAKALTIRNTAEPSGEQAVALRVTSHQSAFAYVFIEGYQNALYAHVNWQFYTSCTIVGTVDLVFGSAAAVFQQCTLQAKPPNPDDMITFTASDIASPLVQQFAGLVFEACAIDAASDSVEAGTAYLGRPRHQYARTMYIKSSLGKVVTAEGWTLWNAQISSMLHVDYGEYANFGAGSDAKLRVPWSRILYPEQAKKFGVDEFLQGRRWLPNLDIAYTGSI</sequence>
<dbReference type="Pfam" id="PF04043">
    <property type="entry name" value="PMEI"/>
    <property type="match status" value="1"/>
</dbReference>
<protein>
    <recommendedName>
        <fullName evidence="5 9">Pectinesterase</fullName>
        <ecNumber evidence="5 9">3.1.1.11</ecNumber>
    </recommendedName>
</protein>
<reference evidence="13 15" key="1">
    <citation type="journal article" date="2008" name="Science">
        <title>The Physcomitrella genome reveals evolutionary insights into the conquest of land by plants.</title>
        <authorList>
            <person name="Rensing S."/>
            <person name="Lang D."/>
            <person name="Zimmer A."/>
            <person name="Terry A."/>
            <person name="Salamov A."/>
            <person name="Shapiro H."/>
            <person name="Nishiyama T."/>
            <person name="Perroud P.-F."/>
            <person name="Lindquist E."/>
            <person name="Kamisugi Y."/>
            <person name="Tanahashi T."/>
            <person name="Sakakibara K."/>
            <person name="Fujita T."/>
            <person name="Oishi K."/>
            <person name="Shin-I T."/>
            <person name="Kuroki Y."/>
            <person name="Toyoda A."/>
            <person name="Suzuki Y."/>
            <person name="Hashimoto A."/>
            <person name="Yamaguchi K."/>
            <person name="Sugano A."/>
            <person name="Kohara Y."/>
            <person name="Fujiyama A."/>
            <person name="Anterola A."/>
            <person name="Aoki S."/>
            <person name="Ashton N."/>
            <person name="Barbazuk W.B."/>
            <person name="Barker E."/>
            <person name="Bennetzen J."/>
            <person name="Bezanilla M."/>
            <person name="Blankenship R."/>
            <person name="Cho S.H."/>
            <person name="Dutcher S."/>
            <person name="Estelle M."/>
            <person name="Fawcett J.A."/>
            <person name="Gundlach H."/>
            <person name="Hanada K."/>
            <person name="Heyl A."/>
            <person name="Hicks K.A."/>
            <person name="Hugh J."/>
            <person name="Lohr M."/>
            <person name="Mayer K."/>
            <person name="Melkozernov A."/>
            <person name="Murata T."/>
            <person name="Nelson D."/>
            <person name="Pils B."/>
            <person name="Prigge M."/>
            <person name="Reiss B."/>
            <person name="Renner T."/>
            <person name="Rombauts S."/>
            <person name="Rushton P."/>
            <person name="Sanderfoot A."/>
            <person name="Schween G."/>
            <person name="Shiu S.-H."/>
            <person name="Stueber K."/>
            <person name="Theodoulou F.L."/>
            <person name="Tu H."/>
            <person name="Van de Peer Y."/>
            <person name="Verrier P.J."/>
            <person name="Waters E."/>
            <person name="Wood A."/>
            <person name="Yang L."/>
            <person name="Cove D."/>
            <person name="Cuming A."/>
            <person name="Hasebe M."/>
            <person name="Lucas S."/>
            <person name="Mishler D.B."/>
            <person name="Reski R."/>
            <person name="Grigoriev I."/>
            <person name="Quatrano R.S."/>
            <person name="Boore J.L."/>
        </authorList>
    </citation>
    <scope>NUCLEOTIDE SEQUENCE [LARGE SCALE GENOMIC DNA]</scope>
    <source>
        <strain evidence="14 15">cv. Gransden 2004</strain>
    </source>
</reference>
<dbReference type="GeneID" id="112294969"/>
<dbReference type="SUPFAM" id="SSF101148">
    <property type="entry name" value="Plant invertase/pectin methylesterase inhibitor"/>
    <property type="match status" value="1"/>
</dbReference>
<dbReference type="FunFam" id="2.160.20.10:FF:000029">
    <property type="entry name" value="Pectinesterase 4"/>
    <property type="match status" value="1"/>
</dbReference>
<dbReference type="STRING" id="3218.A0A2K1J205"/>
<organism evidence="13">
    <name type="scientific">Physcomitrium patens</name>
    <name type="common">Spreading-leaved earth moss</name>
    <name type="synonym">Physcomitrella patens</name>
    <dbReference type="NCBI Taxonomy" id="3218"/>
    <lineage>
        <taxon>Eukaryota</taxon>
        <taxon>Viridiplantae</taxon>
        <taxon>Streptophyta</taxon>
        <taxon>Embryophyta</taxon>
        <taxon>Bryophyta</taxon>
        <taxon>Bryophytina</taxon>
        <taxon>Bryopsida</taxon>
        <taxon>Funariidae</taxon>
        <taxon>Funariales</taxon>
        <taxon>Funariaceae</taxon>
        <taxon>Physcomitrium</taxon>
    </lineage>
</organism>
<feature type="transmembrane region" description="Helical" evidence="11">
    <location>
        <begin position="56"/>
        <end position="76"/>
    </location>
</feature>
<dbReference type="InterPro" id="IPR035513">
    <property type="entry name" value="Invertase/methylesterase_inhib"/>
</dbReference>
<dbReference type="SUPFAM" id="SSF51126">
    <property type="entry name" value="Pectin lyase-like"/>
    <property type="match status" value="1"/>
</dbReference>
<dbReference type="GO" id="GO:0042545">
    <property type="term" value="P:cell wall modification"/>
    <property type="evidence" value="ECO:0007669"/>
    <property type="project" value="UniProtKB-UniRule"/>
</dbReference>
<evidence type="ECO:0000256" key="3">
    <source>
        <dbReference type="ARBA" id="ARBA00006027"/>
    </source>
</evidence>
<feature type="region of interest" description="Disordered" evidence="10">
    <location>
        <begin position="25"/>
        <end position="44"/>
    </location>
</feature>
<dbReference type="Gene3D" id="2.160.20.10">
    <property type="entry name" value="Single-stranded right-handed beta-helix, Pectin lyase-like"/>
    <property type="match status" value="1"/>
</dbReference>
<dbReference type="AlphaFoldDB" id="A0A2K1J205"/>
<dbReference type="OMA" id="CEVNIDR"/>
<dbReference type="CDD" id="cd15798">
    <property type="entry name" value="PMEI-like_3"/>
    <property type="match status" value="1"/>
</dbReference>
<keyword evidence="6 9" id="KW-0134">Cell wall</keyword>
<dbReference type="SMART" id="SM00856">
    <property type="entry name" value="PMEI"/>
    <property type="match status" value="1"/>
</dbReference>
<dbReference type="PaxDb" id="3218-PP1S33_21V6.1"/>
<dbReference type="EC" id="3.1.1.11" evidence="5 9"/>
<dbReference type="PANTHER" id="PTHR31707">
    <property type="entry name" value="PECTINESTERASE"/>
    <property type="match status" value="1"/>
</dbReference>
<evidence type="ECO:0000259" key="12">
    <source>
        <dbReference type="SMART" id="SM00856"/>
    </source>
</evidence>
<keyword evidence="9" id="KW-0961">Cell wall biogenesis/degradation</keyword>
<dbReference type="NCBIfam" id="TIGR01614">
    <property type="entry name" value="PME_inhib"/>
    <property type="match status" value="1"/>
</dbReference>
<dbReference type="InterPro" id="IPR000070">
    <property type="entry name" value="Pectinesterase_cat"/>
</dbReference>
<evidence type="ECO:0000256" key="7">
    <source>
        <dbReference type="ARBA" id="ARBA00022801"/>
    </source>
</evidence>
<dbReference type="GO" id="GO:0045490">
    <property type="term" value="P:pectin catabolic process"/>
    <property type="evidence" value="ECO:0007669"/>
    <property type="project" value="UniProtKB-UniRule"/>
</dbReference>
<comment type="catalytic activity">
    <reaction evidence="9">
        <text>[(1-&gt;4)-alpha-D-galacturonosyl methyl ester](n) + n H2O = [(1-&gt;4)-alpha-D-galacturonosyl](n) + n methanol + n H(+)</text>
        <dbReference type="Rhea" id="RHEA:22380"/>
        <dbReference type="Rhea" id="RHEA-COMP:14570"/>
        <dbReference type="Rhea" id="RHEA-COMP:14573"/>
        <dbReference type="ChEBI" id="CHEBI:15377"/>
        <dbReference type="ChEBI" id="CHEBI:15378"/>
        <dbReference type="ChEBI" id="CHEBI:17790"/>
        <dbReference type="ChEBI" id="CHEBI:140522"/>
        <dbReference type="ChEBI" id="CHEBI:140523"/>
        <dbReference type="EC" id="3.1.1.11"/>
    </reaction>
</comment>
<comment type="similarity">
    <text evidence="4">In the C-terminal section; belongs to the pectinesterase family.</text>
</comment>
<dbReference type="GO" id="GO:0046910">
    <property type="term" value="F:pectinesterase inhibitor activity"/>
    <property type="evidence" value="ECO:0000318"/>
    <property type="project" value="GO_Central"/>
</dbReference>
<feature type="domain" description="Pectinesterase inhibitor" evidence="12">
    <location>
        <begin position="83"/>
        <end position="230"/>
    </location>
</feature>
<dbReference type="OrthoDB" id="2019149at2759"/>
<dbReference type="EMBL" id="ABEU02000018">
    <property type="protein sequence ID" value="PNR35560.1"/>
    <property type="molecule type" value="Genomic_DNA"/>
</dbReference>
<evidence type="ECO:0000313" key="15">
    <source>
        <dbReference type="Proteomes" id="UP000006727"/>
    </source>
</evidence>
<reference evidence="13 15" key="2">
    <citation type="journal article" date="2018" name="Plant J.">
        <title>The Physcomitrella patens chromosome-scale assembly reveals moss genome structure and evolution.</title>
        <authorList>
            <person name="Lang D."/>
            <person name="Ullrich K.K."/>
            <person name="Murat F."/>
            <person name="Fuchs J."/>
            <person name="Jenkins J."/>
            <person name="Haas F.B."/>
            <person name="Piednoel M."/>
            <person name="Gundlach H."/>
            <person name="Van Bel M."/>
            <person name="Meyberg R."/>
            <person name="Vives C."/>
            <person name="Morata J."/>
            <person name="Symeonidi A."/>
            <person name="Hiss M."/>
            <person name="Muchero W."/>
            <person name="Kamisugi Y."/>
            <person name="Saleh O."/>
            <person name="Blanc G."/>
            <person name="Decker E.L."/>
            <person name="van Gessel N."/>
            <person name="Grimwood J."/>
            <person name="Hayes R.D."/>
            <person name="Graham S.W."/>
            <person name="Gunter L.E."/>
            <person name="McDaniel S.F."/>
            <person name="Hoernstein S.N.W."/>
            <person name="Larsson A."/>
            <person name="Li F.W."/>
            <person name="Perroud P.F."/>
            <person name="Phillips J."/>
            <person name="Ranjan P."/>
            <person name="Rokshar D.S."/>
            <person name="Rothfels C.J."/>
            <person name="Schneider L."/>
            <person name="Shu S."/>
            <person name="Stevenson D.W."/>
            <person name="Thummler F."/>
            <person name="Tillich M."/>
            <person name="Villarreal Aguilar J.C."/>
            <person name="Widiez T."/>
            <person name="Wong G.K."/>
            <person name="Wymore A."/>
            <person name="Zhang Y."/>
            <person name="Zimmer A.D."/>
            <person name="Quatrano R.S."/>
            <person name="Mayer K.F.X."/>
            <person name="Goodstein D."/>
            <person name="Casacuberta J.M."/>
            <person name="Vandepoele K."/>
            <person name="Reski R."/>
            <person name="Cuming A.C."/>
            <person name="Tuskan G.A."/>
            <person name="Maumus F."/>
            <person name="Salse J."/>
            <person name="Schmutz J."/>
            <person name="Rensing S.A."/>
        </authorList>
    </citation>
    <scope>NUCLEOTIDE SEQUENCE [LARGE SCALE GENOMIC DNA]</scope>
    <source>
        <strain evidence="14 15">cv. Gransden 2004</strain>
    </source>
</reference>
<dbReference type="KEGG" id="ppp:112294969"/>
<dbReference type="Gramene" id="Pp3c18_22120V3.1">
    <property type="protein sequence ID" value="Pp3c18_22120V3.1"/>
    <property type="gene ID" value="Pp3c18_22120"/>
</dbReference>
<keyword evidence="9" id="KW-0964">Secreted</keyword>
<dbReference type="EnsemblPlants" id="Pp3c18_22120V3.1">
    <property type="protein sequence ID" value="Pp3c18_22120V3.1"/>
    <property type="gene ID" value="Pp3c18_22120"/>
</dbReference>